<evidence type="ECO:0000313" key="12">
    <source>
        <dbReference type="Proteomes" id="UP000031408"/>
    </source>
</evidence>
<keyword evidence="6 9" id="KW-0224">Dipeptidase</keyword>
<dbReference type="GO" id="GO:0160237">
    <property type="term" value="F:D-Ala-D-Ala dipeptidase activity"/>
    <property type="evidence" value="ECO:0007669"/>
    <property type="project" value="UniProtKB-EC"/>
</dbReference>
<feature type="chain" id="PRO_5002151847" description="D-alanyl-D-alanine dipeptidase" evidence="10">
    <location>
        <begin position="25"/>
        <end position="244"/>
    </location>
</feature>
<dbReference type="RefSeq" id="WP_039140803.1">
    <property type="nucleotide sequence ID" value="NZ_JSVC01000015.1"/>
</dbReference>
<keyword evidence="5 9" id="KW-0862">Zinc</keyword>
<sequence length="244" mass="28500">MYNIVIRLHFLCFVYTFFCLHVSAQDTVKSTLPIIKDPEQFRMVVSNDSSQQLIRLDKLAPNIRLDLRYADKNNFTGKRLYPRGLKITFLRKAPAEALREVAIELEKQGFGLKIFDAYRPYSATVEMWDLIRDERYVANPVRGSGHNRGLSVDLTLYYMRSGKELAMGTGFDNFTEAAHHDNPNLPEKVLINRGILKSVMEKHGFQALDTEWWHYSWPNNRKYDVLDLSFEEVNRFQPSPPRQH</sequence>
<dbReference type="OrthoDB" id="9801430at2"/>
<dbReference type="AlphaFoldDB" id="A0A0C1IUI6"/>
<dbReference type="GO" id="GO:0008270">
    <property type="term" value="F:zinc ion binding"/>
    <property type="evidence" value="ECO:0007669"/>
    <property type="project" value="UniProtKB-UniRule"/>
</dbReference>
<dbReference type="Proteomes" id="UP000031408">
    <property type="component" value="Unassembled WGS sequence"/>
</dbReference>
<keyword evidence="4 9" id="KW-0378">Hydrolase</keyword>
<keyword evidence="10" id="KW-0732">Signal</keyword>
<name>A0A0C1IUI6_9BACT</name>
<dbReference type="GO" id="GO:0006508">
    <property type="term" value="P:proteolysis"/>
    <property type="evidence" value="ECO:0007669"/>
    <property type="project" value="UniProtKB-KW"/>
</dbReference>
<feature type="binding site" evidence="9">
    <location>
        <position position="146"/>
    </location>
    <ligand>
        <name>Zn(2+)</name>
        <dbReference type="ChEBI" id="CHEBI:29105"/>
        <note>catalytic</note>
    </ligand>
</feature>
<dbReference type="HAMAP" id="MF_01924">
    <property type="entry name" value="A_A_dipeptidase"/>
    <property type="match status" value="1"/>
</dbReference>
<proteinExistence type="inferred from homology"/>
<evidence type="ECO:0000256" key="2">
    <source>
        <dbReference type="ARBA" id="ARBA00022670"/>
    </source>
</evidence>
<organism evidence="11 12">
    <name type="scientific">Flavihumibacter solisilvae</name>
    <dbReference type="NCBI Taxonomy" id="1349421"/>
    <lineage>
        <taxon>Bacteria</taxon>
        <taxon>Pseudomonadati</taxon>
        <taxon>Bacteroidota</taxon>
        <taxon>Chitinophagia</taxon>
        <taxon>Chitinophagales</taxon>
        <taxon>Chitinophagaceae</taxon>
        <taxon>Flavihumibacter</taxon>
    </lineage>
</organism>
<dbReference type="PANTHER" id="PTHR43126:SF1">
    <property type="entry name" value="D-ALANYL-D-ALANINE DIPEPTIDASE"/>
    <property type="match status" value="1"/>
</dbReference>
<evidence type="ECO:0000256" key="10">
    <source>
        <dbReference type="SAM" id="SignalP"/>
    </source>
</evidence>
<comment type="similarity">
    <text evidence="9">Belongs to the peptidase M15D family.</text>
</comment>
<evidence type="ECO:0000313" key="11">
    <source>
        <dbReference type="EMBL" id="KIC94149.1"/>
    </source>
</evidence>
<dbReference type="EMBL" id="JSVC01000015">
    <property type="protein sequence ID" value="KIC94149.1"/>
    <property type="molecule type" value="Genomic_DNA"/>
</dbReference>
<gene>
    <name evidence="11" type="ORF">OI18_14295</name>
</gene>
<comment type="cofactor">
    <cofactor evidence="9">
        <name>Zn(2+)</name>
        <dbReference type="ChEBI" id="CHEBI:29105"/>
    </cofactor>
    <text evidence="9">Binds 1 zinc ion per subunit.</text>
</comment>
<keyword evidence="8" id="KW-0961">Cell wall biogenesis/degradation</keyword>
<evidence type="ECO:0000256" key="5">
    <source>
        <dbReference type="ARBA" id="ARBA00022833"/>
    </source>
</evidence>
<feature type="active site" description="Proton donor/acceptor" evidence="9">
    <location>
        <position position="211"/>
    </location>
</feature>
<dbReference type="STRING" id="1349421.OI18_14295"/>
<dbReference type="InterPro" id="IPR000755">
    <property type="entry name" value="A_A_dipeptidase"/>
</dbReference>
<evidence type="ECO:0000256" key="4">
    <source>
        <dbReference type="ARBA" id="ARBA00022801"/>
    </source>
</evidence>
<dbReference type="InterPro" id="IPR009045">
    <property type="entry name" value="Zn_M74/Hedgehog-like"/>
</dbReference>
<feature type="signal peptide" evidence="10">
    <location>
        <begin position="1"/>
        <end position="24"/>
    </location>
</feature>
<evidence type="ECO:0000256" key="7">
    <source>
        <dbReference type="ARBA" id="ARBA00023049"/>
    </source>
</evidence>
<feature type="site" description="Transition state stabilizer" evidence="9">
    <location>
        <position position="119"/>
    </location>
</feature>
<evidence type="ECO:0000256" key="3">
    <source>
        <dbReference type="ARBA" id="ARBA00022723"/>
    </source>
</evidence>
<dbReference type="EC" id="3.4.13.22" evidence="9"/>
<keyword evidence="7 9" id="KW-0482">Metalloprotease</keyword>
<evidence type="ECO:0000256" key="1">
    <source>
        <dbReference type="ARBA" id="ARBA00001362"/>
    </source>
</evidence>
<dbReference type="SUPFAM" id="SSF55166">
    <property type="entry name" value="Hedgehog/DD-peptidase"/>
    <property type="match status" value="1"/>
</dbReference>
<dbReference type="GO" id="GO:0071555">
    <property type="term" value="P:cell wall organization"/>
    <property type="evidence" value="ECO:0007669"/>
    <property type="project" value="UniProtKB-KW"/>
</dbReference>
<keyword evidence="3 9" id="KW-0479">Metal-binding</keyword>
<reference evidence="11 12" key="1">
    <citation type="submission" date="2014-11" db="EMBL/GenBank/DDBJ databases">
        <title>Genome sequence of Flavihumibacter solisilvae 3-3.</title>
        <authorList>
            <person name="Zhou G."/>
            <person name="Li M."/>
            <person name="Wang G."/>
        </authorList>
    </citation>
    <scope>NUCLEOTIDE SEQUENCE [LARGE SCALE GENOMIC DNA]</scope>
    <source>
        <strain evidence="11 12">3-3</strain>
    </source>
</reference>
<dbReference type="GO" id="GO:0008237">
    <property type="term" value="F:metallopeptidase activity"/>
    <property type="evidence" value="ECO:0007669"/>
    <property type="project" value="UniProtKB-KW"/>
</dbReference>
<comment type="catalytic activity">
    <reaction evidence="1 9">
        <text>D-alanyl-D-alanine + H2O = 2 D-alanine</text>
        <dbReference type="Rhea" id="RHEA:20661"/>
        <dbReference type="ChEBI" id="CHEBI:15377"/>
        <dbReference type="ChEBI" id="CHEBI:57416"/>
        <dbReference type="ChEBI" id="CHEBI:57822"/>
        <dbReference type="EC" id="3.4.13.22"/>
    </reaction>
</comment>
<protein>
    <recommendedName>
        <fullName evidence="9">D-alanyl-D-alanine dipeptidase</fullName>
        <shortName evidence="9">D-Ala-D-Ala dipeptidase</shortName>
        <ecNumber evidence="9">3.4.13.22</ecNumber>
    </recommendedName>
</protein>
<comment type="function">
    <text evidence="9">Catalyzes hydrolysis of the D-alanyl-D-alanine dipeptide.</text>
</comment>
<feature type="binding site" evidence="9">
    <location>
        <position position="214"/>
    </location>
    <ligand>
        <name>Zn(2+)</name>
        <dbReference type="ChEBI" id="CHEBI:29105"/>
        <note>catalytic</note>
    </ligand>
</feature>
<keyword evidence="12" id="KW-1185">Reference proteome</keyword>
<dbReference type="Gene3D" id="3.30.1380.10">
    <property type="match status" value="1"/>
</dbReference>
<dbReference type="Pfam" id="PF01427">
    <property type="entry name" value="Peptidase_M15"/>
    <property type="match status" value="1"/>
</dbReference>
<keyword evidence="2 9" id="KW-0645">Protease</keyword>
<feature type="binding site" evidence="9">
    <location>
        <position position="153"/>
    </location>
    <ligand>
        <name>Zn(2+)</name>
        <dbReference type="ChEBI" id="CHEBI:29105"/>
        <note>catalytic</note>
    </ligand>
</feature>
<evidence type="ECO:0000256" key="8">
    <source>
        <dbReference type="ARBA" id="ARBA00023316"/>
    </source>
</evidence>
<dbReference type="PANTHER" id="PTHR43126">
    <property type="entry name" value="D-ALANYL-D-ALANINE DIPEPTIDASE"/>
    <property type="match status" value="1"/>
</dbReference>
<evidence type="ECO:0000256" key="9">
    <source>
        <dbReference type="HAMAP-Rule" id="MF_01924"/>
    </source>
</evidence>
<comment type="caution">
    <text evidence="11">The sequence shown here is derived from an EMBL/GenBank/DDBJ whole genome shotgun (WGS) entry which is preliminary data.</text>
</comment>
<accession>A0A0C1IUI6</accession>
<evidence type="ECO:0000256" key="6">
    <source>
        <dbReference type="ARBA" id="ARBA00022997"/>
    </source>
</evidence>
<dbReference type="CDD" id="cd14840">
    <property type="entry name" value="D-Ala-D-Ala_dipeptidase_Aad"/>
    <property type="match status" value="1"/>
</dbReference>